<dbReference type="InterPro" id="IPR036259">
    <property type="entry name" value="MFS_trans_sf"/>
</dbReference>
<feature type="transmembrane region" description="Helical" evidence="7">
    <location>
        <begin position="155"/>
        <end position="177"/>
    </location>
</feature>
<keyword evidence="3 7" id="KW-0812">Transmembrane</keyword>
<organism evidence="9 10">
    <name type="scientific">Escallonia herrerae</name>
    <dbReference type="NCBI Taxonomy" id="1293975"/>
    <lineage>
        <taxon>Eukaryota</taxon>
        <taxon>Viridiplantae</taxon>
        <taxon>Streptophyta</taxon>
        <taxon>Embryophyta</taxon>
        <taxon>Tracheophyta</taxon>
        <taxon>Spermatophyta</taxon>
        <taxon>Magnoliopsida</taxon>
        <taxon>eudicotyledons</taxon>
        <taxon>Gunneridae</taxon>
        <taxon>Pentapetalae</taxon>
        <taxon>asterids</taxon>
        <taxon>campanulids</taxon>
        <taxon>Escalloniales</taxon>
        <taxon>Escalloniaceae</taxon>
        <taxon>Escallonia</taxon>
    </lineage>
</organism>
<feature type="transmembrane region" description="Helical" evidence="7">
    <location>
        <begin position="183"/>
        <end position="204"/>
    </location>
</feature>
<dbReference type="Proteomes" id="UP001188597">
    <property type="component" value="Unassembled WGS sequence"/>
</dbReference>
<comment type="subcellular location">
    <subcellularLocation>
        <location evidence="1">Membrane</location>
        <topology evidence="1">Multi-pass membrane protein</topology>
    </subcellularLocation>
</comment>
<evidence type="ECO:0000313" key="10">
    <source>
        <dbReference type="Proteomes" id="UP001188597"/>
    </source>
</evidence>
<evidence type="ECO:0000313" key="9">
    <source>
        <dbReference type="EMBL" id="KAK3019717.1"/>
    </source>
</evidence>
<gene>
    <name evidence="9" type="ORF">RJ639_003153</name>
</gene>
<comment type="caution">
    <text evidence="9">The sequence shown here is derived from an EMBL/GenBank/DDBJ whole genome shotgun (WGS) entry which is preliminary data.</text>
</comment>
<evidence type="ECO:0000256" key="5">
    <source>
        <dbReference type="ARBA" id="ARBA00023136"/>
    </source>
</evidence>
<accession>A0AA88W4J6</accession>
<feature type="domain" description="Major facilitator superfamily (MFS) profile" evidence="8">
    <location>
        <begin position="39"/>
        <end position="259"/>
    </location>
</feature>
<evidence type="ECO:0000256" key="3">
    <source>
        <dbReference type="ARBA" id="ARBA00022692"/>
    </source>
</evidence>
<evidence type="ECO:0000259" key="8">
    <source>
        <dbReference type="PROSITE" id="PS50850"/>
    </source>
</evidence>
<dbReference type="AlphaFoldDB" id="A0AA88W4J6"/>
<dbReference type="EMBL" id="JAVXUP010000858">
    <property type="protein sequence ID" value="KAK3019717.1"/>
    <property type="molecule type" value="Genomic_DNA"/>
</dbReference>
<keyword evidence="2" id="KW-0813">Transport</keyword>
<feature type="transmembrane region" description="Helical" evidence="7">
    <location>
        <begin position="132"/>
        <end position="148"/>
    </location>
</feature>
<proteinExistence type="inferred from homology"/>
<dbReference type="GO" id="GO:0016020">
    <property type="term" value="C:membrane"/>
    <property type="evidence" value="ECO:0007669"/>
    <property type="project" value="UniProtKB-SubCell"/>
</dbReference>
<dbReference type="InterPro" id="IPR005828">
    <property type="entry name" value="MFS_sugar_transport-like"/>
</dbReference>
<dbReference type="PANTHER" id="PTHR23511">
    <property type="entry name" value="SYNAPTIC VESICLE GLYCOPROTEIN 2"/>
    <property type="match status" value="1"/>
</dbReference>
<evidence type="ECO:0000256" key="7">
    <source>
        <dbReference type="SAM" id="Phobius"/>
    </source>
</evidence>
<protein>
    <recommendedName>
        <fullName evidence="8">Major facilitator superfamily (MFS) profile domain-containing protein</fullName>
    </recommendedName>
</protein>
<evidence type="ECO:0000256" key="2">
    <source>
        <dbReference type="ARBA" id="ARBA00022448"/>
    </source>
</evidence>
<name>A0AA88W4J6_9ASTE</name>
<keyword evidence="5 7" id="KW-0472">Membrane</keyword>
<dbReference type="PANTHER" id="PTHR23511:SF44">
    <property type="entry name" value="MAJOR FACILITATOR, SUGAR TRANSPORTER, MAJOR FACILITATOR SUPERFAMILY"/>
    <property type="match status" value="1"/>
</dbReference>
<dbReference type="Pfam" id="PF00083">
    <property type="entry name" value="Sugar_tr"/>
    <property type="match status" value="1"/>
</dbReference>
<feature type="transmembrane region" description="Helical" evidence="7">
    <location>
        <begin position="106"/>
        <end position="126"/>
    </location>
</feature>
<keyword evidence="4 7" id="KW-1133">Transmembrane helix</keyword>
<dbReference type="InterPro" id="IPR020846">
    <property type="entry name" value="MFS_dom"/>
</dbReference>
<feature type="transmembrane region" description="Helical" evidence="7">
    <location>
        <begin position="76"/>
        <end position="94"/>
    </location>
</feature>
<keyword evidence="10" id="KW-1185">Reference proteome</keyword>
<sequence length="259" mass="29132">MADYEEISDDPPRPAPVIAHYTMDEALVAVGFGKFQYMVFAYAGLGSVAEAMEVMILSFVGPSVSAQWNLSSPQETMITAVVFAGMLIGAYSWGLLSDNYGRRKGLLSIAIVTTAAALFSAFPETIYHFRHWFRWWACVLILFSRICPAPHRGTWMVIFSTFWTVGTILEALLAWIVMPRLGWRWLLALSSVPAFAAFIFYGLTAESPRYLCMKGRRLDAQNLWKRVAAINQTEQLSGIMLFDRVTNLNEEFDPSEDSI</sequence>
<reference evidence="9" key="1">
    <citation type="submission" date="2022-12" db="EMBL/GenBank/DDBJ databases">
        <title>Draft genome assemblies for two species of Escallonia (Escalloniales).</title>
        <authorList>
            <person name="Chanderbali A."/>
            <person name="Dervinis C."/>
            <person name="Anghel I."/>
            <person name="Soltis D."/>
            <person name="Soltis P."/>
            <person name="Zapata F."/>
        </authorList>
    </citation>
    <scope>NUCLEOTIDE SEQUENCE</scope>
    <source>
        <strain evidence="9">UCBG64.0493</strain>
        <tissue evidence="9">Leaf</tissue>
    </source>
</reference>
<evidence type="ECO:0000256" key="6">
    <source>
        <dbReference type="ARBA" id="ARBA00044504"/>
    </source>
</evidence>
<dbReference type="GO" id="GO:0022857">
    <property type="term" value="F:transmembrane transporter activity"/>
    <property type="evidence" value="ECO:0007669"/>
    <property type="project" value="InterPro"/>
</dbReference>
<evidence type="ECO:0000256" key="4">
    <source>
        <dbReference type="ARBA" id="ARBA00022989"/>
    </source>
</evidence>
<dbReference type="Gene3D" id="1.20.1250.20">
    <property type="entry name" value="MFS general substrate transporter like domains"/>
    <property type="match status" value="1"/>
</dbReference>
<dbReference type="PROSITE" id="PS50850">
    <property type="entry name" value="MFS"/>
    <property type="match status" value="1"/>
</dbReference>
<feature type="transmembrane region" description="Helical" evidence="7">
    <location>
        <begin position="39"/>
        <end position="64"/>
    </location>
</feature>
<dbReference type="SUPFAM" id="SSF103473">
    <property type="entry name" value="MFS general substrate transporter"/>
    <property type="match status" value="1"/>
</dbReference>
<evidence type="ECO:0000256" key="1">
    <source>
        <dbReference type="ARBA" id="ARBA00004141"/>
    </source>
</evidence>
<comment type="similarity">
    <text evidence="6">Belongs to the major facilitator superfamily. Phosphate:H(+) symporter (TC 2.A.1.9) family.</text>
</comment>